<feature type="transmembrane region" description="Helical" evidence="5">
    <location>
        <begin position="21"/>
        <end position="43"/>
    </location>
</feature>
<gene>
    <name evidence="6" type="ORF">NUH29_00245</name>
</gene>
<feature type="transmembrane region" description="Helical" evidence="5">
    <location>
        <begin position="313"/>
        <end position="334"/>
    </location>
</feature>
<dbReference type="InterPro" id="IPR050368">
    <property type="entry name" value="ClC-type_chloride_channel"/>
</dbReference>
<proteinExistence type="predicted"/>
<evidence type="ECO:0000256" key="1">
    <source>
        <dbReference type="ARBA" id="ARBA00004141"/>
    </source>
</evidence>
<feature type="transmembrane region" description="Helical" evidence="5">
    <location>
        <begin position="159"/>
        <end position="188"/>
    </location>
</feature>
<comment type="subcellular location">
    <subcellularLocation>
        <location evidence="1">Membrane</location>
        <topology evidence="1">Multi-pass membrane protein</topology>
    </subcellularLocation>
</comment>
<dbReference type="RefSeq" id="WP_258796857.1">
    <property type="nucleotide sequence ID" value="NZ_JANTHX010000001.1"/>
</dbReference>
<feature type="transmembrane region" description="Helical" evidence="5">
    <location>
        <begin position="136"/>
        <end position="152"/>
    </location>
</feature>
<evidence type="ECO:0000256" key="5">
    <source>
        <dbReference type="SAM" id="Phobius"/>
    </source>
</evidence>
<dbReference type="PANTHER" id="PTHR43427">
    <property type="entry name" value="CHLORIDE CHANNEL PROTEIN CLC-E"/>
    <property type="match status" value="1"/>
</dbReference>
<keyword evidence="3 5" id="KW-1133">Transmembrane helix</keyword>
<protein>
    <submittedName>
        <fullName evidence="6">Ion channel protein</fullName>
    </submittedName>
</protein>
<reference evidence="6 7" key="1">
    <citation type="submission" date="2022-08" db="EMBL/GenBank/DDBJ databases">
        <authorList>
            <person name="Li F."/>
        </authorList>
    </citation>
    <scope>NUCLEOTIDE SEQUENCE [LARGE SCALE GENOMIC DNA]</scope>
    <source>
        <strain evidence="6 7">10F1B-8-1</strain>
    </source>
</reference>
<evidence type="ECO:0000313" key="6">
    <source>
        <dbReference type="EMBL" id="MCS0497981.1"/>
    </source>
</evidence>
<dbReference type="CDD" id="cd00400">
    <property type="entry name" value="Voltage_gated_ClC"/>
    <property type="match status" value="1"/>
</dbReference>
<keyword evidence="7" id="KW-1185">Reference proteome</keyword>
<dbReference type="SUPFAM" id="SSF81340">
    <property type="entry name" value="Clc chloride channel"/>
    <property type="match status" value="1"/>
</dbReference>
<dbReference type="Gene3D" id="1.10.3080.10">
    <property type="entry name" value="Clc chloride channel"/>
    <property type="match status" value="1"/>
</dbReference>
<dbReference type="NCBIfam" id="NF002971">
    <property type="entry name" value="PRK03655.1"/>
    <property type="match status" value="1"/>
</dbReference>
<keyword evidence="2 5" id="KW-0812">Transmembrane</keyword>
<sequence length="430" mass="43246">MDEHEAGGAGEAVAPEPRVRALLLLALPALAVGVGSALTLWVLDVASDALGELLWTIVPDAVGVANGSPWWTIAVLTATGLLVGLTLRFVPGHGGADSATTEFDSPPPPATAVPSIAIAVVLGLAGGVSLGPENPIIAINGALAVAAFARVSRLVPQRLAVTLAVAGTIGALFGTPVAAALVLTGAVAAIRGGGSLWDKLFLPVASAAAGALTMRMLGVDSMQVDVAPYTDPQLLDLATGFAVAAASALLGIAAAFAFPYLHRLFHALRDPVVFTTLGGAVLGALAVLGGPLTMFKGLEQTAELVHEAGRYTVGALLVLAVVKVIALLVAASSGFRGGRIFPAVFAGVAMGLAGHALIPGMPMGLAIACGALGIVLVATRDGWIAIFLALTITGDVALLPLLCVITLPTWLLVTKAPHLEVEADARRTPQ</sequence>
<dbReference type="PANTHER" id="PTHR43427:SF9">
    <property type="entry name" value="ION-TRANSPORT PROTEIN YFEO-RELATED"/>
    <property type="match status" value="1"/>
</dbReference>
<comment type="caution">
    <text evidence="6">The sequence shown here is derived from an EMBL/GenBank/DDBJ whole genome shotgun (WGS) entry which is preliminary data.</text>
</comment>
<feature type="transmembrane region" description="Helical" evidence="5">
    <location>
        <begin position="200"/>
        <end position="217"/>
    </location>
</feature>
<dbReference type="Proteomes" id="UP001205337">
    <property type="component" value="Unassembled WGS sequence"/>
</dbReference>
<dbReference type="Pfam" id="PF00654">
    <property type="entry name" value="Voltage_CLC"/>
    <property type="match status" value="1"/>
</dbReference>
<feature type="transmembrane region" description="Helical" evidence="5">
    <location>
        <begin position="111"/>
        <end position="130"/>
    </location>
</feature>
<evidence type="ECO:0000256" key="2">
    <source>
        <dbReference type="ARBA" id="ARBA00022692"/>
    </source>
</evidence>
<feature type="transmembrane region" description="Helical" evidence="5">
    <location>
        <begin position="70"/>
        <end position="90"/>
    </location>
</feature>
<evidence type="ECO:0000256" key="4">
    <source>
        <dbReference type="ARBA" id="ARBA00023136"/>
    </source>
</evidence>
<dbReference type="EMBL" id="JANTHX010000001">
    <property type="protein sequence ID" value="MCS0497981.1"/>
    <property type="molecule type" value="Genomic_DNA"/>
</dbReference>
<organism evidence="6 7">
    <name type="scientific">Protaetiibacter mangrovi</name>
    <dbReference type="NCBI Taxonomy" id="2970926"/>
    <lineage>
        <taxon>Bacteria</taxon>
        <taxon>Bacillati</taxon>
        <taxon>Actinomycetota</taxon>
        <taxon>Actinomycetes</taxon>
        <taxon>Micrococcales</taxon>
        <taxon>Microbacteriaceae</taxon>
        <taxon>Protaetiibacter</taxon>
    </lineage>
</organism>
<dbReference type="InterPro" id="IPR014743">
    <property type="entry name" value="Cl-channel_core"/>
</dbReference>
<dbReference type="InterPro" id="IPR001807">
    <property type="entry name" value="ClC"/>
</dbReference>
<name>A0ABT1ZBA7_9MICO</name>
<keyword evidence="4 5" id="KW-0472">Membrane</keyword>
<feature type="transmembrane region" description="Helical" evidence="5">
    <location>
        <begin position="237"/>
        <end position="260"/>
    </location>
</feature>
<feature type="transmembrane region" description="Helical" evidence="5">
    <location>
        <begin position="365"/>
        <end position="390"/>
    </location>
</feature>
<evidence type="ECO:0000313" key="7">
    <source>
        <dbReference type="Proteomes" id="UP001205337"/>
    </source>
</evidence>
<feature type="transmembrane region" description="Helical" evidence="5">
    <location>
        <begin position="272"/>
        <end position="292"/>
    </location>
</feature>
<evidence type="ECO:0000256" key="3">
    <source>
        <dbReference type="ARBA" id="ARBA00022989"/>
    </source>
</evidence>
<accession>A0ABT1ZBA7</accession>